<dbReference type="Pfam" id="PF01526">
    <property type="entry name" value="DDE_Tnp_Tn3"/>
    <property type="match status" value="1"/>
</dbReference>
<evidence type="ECO:0000256" key="3">
    <source>
        <dbReference type="ARBA" id="ARBA00023125"/>
    </source>
</evidence>
<evidence type="ECO:0000313" key="9">
    <source>
        <dbReference type="Proteomes" id="UP000594008"/>
    </source>
</evidence>
<protein>
    <submittedName>
        <fullName evidence="8">Tn3 family transposase</fullName>
    </submittedName>
</protein>
<feature type="domain" description="Tn3 transposase DDE" evidence="6">
    <location>
        <begin position="598"/>
        <end position="988"/>
    </location>
</feature>
<feature type="domain" description="DUF4158" evidence="7">
    <location>
        <begin position="6"/>
        <end position="170"/>
    </location>
</feature>
<evidence type="ECO:0000256" key="4">
    <source>
        <dbReference type="ARBA" id="ARBA00023172"/>
    </source>
</evidence>
<accession>A0A7M2TAB3</accession>
<keyword evidence="3" id="KW-0238">DNA-binding</keyword>
<evidence type="ECO:0000259" key="7">
    <source>
        <dbReference type="Pfam" id="PF13700"/>
    </source>
</evidence>
<sequence length="1016" mass="111352">MPVEYLSAEQEARYGRFATEPSPGELEQFFRLDTRALELTRAKRRSATRLGWAVQWGTVRMLGTFLTEDPTAVPASVVRFVAEQLGLDDEHFAEYGTRAQTVYEHAWEIRDTYGYRDFAAGEAELREFLAARVWSSLEGPRALFDRAVVWLVNNRVLLPGVTSLARMVAALRQEENDRLHAALYEVVPHELRTEMVRLLEVPEKKRVSELERLRLGPMRVSGKAMELALDRAREVRGLGAGAVDAGRVPAARMTGLARYGLTSKAPTLKRLEVTRQTATLLATVRHLETATVDDALDLLHALMATKLLAKAERMGNDAKLKALPQLRKAAKKVAAAVDVLMTTPPATDTGELVSVVDAWSAIEQVVPREQLAEALATIASVVPDSDGDDDAEWRAELVARYGTVRGFIRLLVEVIDFGAVEAGAPVVQALKRLPELIGRKKVGAEEVAADLVTGSWRRLVFANPNLPHGLVDKAAYSFCVLEHLHRSLRRRDVFAKDGDRWGDPRAKLLAGEKWTAAEPKVLTALGLESESAGHLAELASALHAAYVQVAAGLPGNTALEVVGGKLKLGKLGKAEEPKLMPPFRQLVNGMLPKVDFPELLLEVAELTGMADAFTHISGADSHMEGFTTSLCAVLLTEACNVGFTPVIKPDVPALNRGRLVQVDQGYFRAENISVANGLFIEAQAKIDVVRAWGGGLVASADGVRFTVPVQTLYAGSNPRYFGLRHKGATWLNVVNDQVMGLGGVVVPGTLRDSLFILDAIHARDGGPKPETVITDTASYSDIVFGLFAICGYQFSPRIADISDARLWRTNTAADYGPLQPVSNHTIRLDRIRAHWGDMLRVAGSLTLGEIRGHDLIRMLSRDGKPTGLGDAFAHYGRIFKTLHLLQFVSDEGYRRMIGAQLNVTEARHRLARKIFFGQRGELRQHYREGMEDQLGALGLALNAVVLFNSLYIDAAVKQLAADGFPVTDELLARLSPLQYDHINFLGRYAFTRPAAPGLRQLRDPHTDDEDDDGGQG</sequence>
<dbReference type="GO" id="GO:0006313">
    <property type="term" value="P:DNA transposition"/>
    <property type="evidence" value="ECO:0007669"/>
    <property type="project" value="InterPro"/>
</dbReference>
<dbReference type="InterPro" id="IPR002513">
    <property type="entry name" value="Tn3_Tnp_DDE_dom"/>
</dbReference>
<dbReference type="GO" id="GO:0003677">
    <property type="term" value="F:DNA binding"/>
    <property type="evidence" value="ECO:0007669"/>
    <property type="project" value="UniProtKB-KW"/>
</dbReference>
<feature type="region of interest" description="Disordered" evidence="5">
    <location>
        <begin position="996"/>
        <end position="1016"/>
    </location>
</feature>
<proteinExistence type="inferred from homology"/>
<dbReference type="InterPro" id="IPR025296">
    <property type="entry name" value="DUF4158"/>
</dbReference>
<dbReference type="Proteomes" id="UP000594008">
    <property type="component" value="Chromosome"/>
</dbReference>
<evidence type="ECO:0000313" key="8">
    <source>
        <dbReference type="EMBL" id="QOV44658.1"/>
    </source>
</evidence>
<dbReference type="NCBIfam" id="NF033527">
    <property type="entry name" value="transpos_Tn3"/>
    <property type="match status" value="1"/>
</dbReference>
<keyword evidence="9" id="KW-1185">Reference proteome</keyword>
<dbReference type="Pfam" id="PF13700">
    <property type="entry name" value="DUF4158"/>
    <property type="match status" value="1"/>
</dbReference>
<dbReference type="AlphaFoldDB" id="A0A7M2TAB3"/>
<evidence type="ECO:0000256" key="2">
    <source>
        <dbReference type="ARBA" id="ARBA00022578"/>
    </source>
</evidence>
<gene>
    <name evidence="8" type="ORF">IPT68_01040</name>
</gene>
<dbReference type="KEGG" id="schf:IPT68_01040"/>
<organism evidence="8 9">
    <name type="scientific">Streptomyces chromofuscus</name>
    <dbReference type="NCBI Taxonomy" id="42881"/>
    <lineage>
        <taxon>Bacteria</taxon>
        <taxon>Bacillati</taxon>
        <taxon>Actinomycetota</taxon>
        <taxon>Actinomycetes</taxon>
        <taxon>Kitasatosporales</taxon>
        <taxon>Streptomycetaceae</taxon>
        <taxon>Streptomyces</taxon>
    </lineage>
</organism>
<dbReference type="GO" id="GO:0004803">
    <property type="term" value="F:transposase activity"/>
    <property type="evidence" value="ECO:0007669"/>
    <property type="project" value="InterPro"/>
</dbReference>
<evidence type="ECO:0000256" key="1">
    <source>
        <dbReference type="ARBA" id="ARBA00009402"/>
    </source>
</evidence>
<comment type="similarity">
    <text evidence="1">Belongs to the transposase 7 family.</text>
</comment>
<evidence type="ECO:0000259" key="6">
    <source>
        <dbReference type="Pfam" id="PF01526"/>
    </source>
</evidence>
<evidence type="ECO:0000256" key="5">
    <source>
        <dbReference type="SAM" id="MobiDB-lite"/>
    </source>
</evidence>
<feature type="compositionally biased region" description="Acidic residues" evidence="5">
    <location>
        <begin position="1006"/>
        <end position="1016"/>
    </location>
</feature>
<keyword evidence="2" id="KW-0815">Transposition</keyword>
<dbReference type="RefSeq" id="WP_189697605.1">
    <property type="nucleotide sequence ID" value="NZ_BMTA01000005.1"/>
</dbReference>
<keyword evidence="4" id="KW-0233">DNA recombination</keyword>
<name>A0A7M2TAB3_STRCW</name>
<reference evidence="8 9" key="1">
    <citation type="submission" date="2020-10" db="EMBL/GenBank/DDBJ databases">
        <title>Streptomyces chromofuscus complate genome analysis.</title>
        <authorList>
            <person name="Anwar N."/>
        </authorList>
    </citation>
    <scope>NUCLEOTIDE SEQUENCE [LARGE SCALE GENOMIC DNA]</scope>
    <source>
        <strain evidence="8 9">DSM 40273</strain>
    </source>
</reference>
<dbReference type="InterPro" id="IPR047653">
    <property type="entry name" value="Tn3-like_transpos"/>
</dbReference>
<dbReference type="EMBL" id="CP063374">
    <property type="protein sequence ID" value="QOV44658.1"/>
    <property type="molecule type" value="Genomic_DNA"/>
</dbReference>